<feature type="compositionally biased region" description="Low complexity" evidence="1">
    <location>
        <begin position="102"/>
        <end position="116"/>
    </location>
</feature>
<keyword evidence="4" id="KW-1185">Reference proteome</keyword>
<gene>
    <name evidence="3" type="ORF">HNR20_005545</name>
</gene>
<organism evidence="3 4">
    <name type="scientific">Micromonospora parathelypteridis</name>
    <dbReference type="NCBI Taxonomy" id="1839617"/>
    <lineage>
        <taxon>Bacteria</taxon>
        <taxon>Bacillati</taxon>
        <taxon>Actinomycetota</taxon>
        <taxon>Actinomycetes</taxon>
        <taxon>Micromonosporales</taxon>
        <taxon>Micromonosporaceae</taxon>
        <taxon>Micromonospora</taxon>
    </lineage>
</organism>
<dbReference type="GO" id="GO:0005886">
    <property type="term" value="C:plasma membrane"/>
    <property type="evidence" value="ECO:0007669"/>
    <property type="project" value="InterPro"/>
</dbReference>
<dbReference type="AlphaFoldDB" id="A0A840W8I1"/>
<dbReference type="InterPro" id="IPR018764">
    <property type="entry name" value="RskA_C"/>
</dbReference>
<reference evidence="3 4" key="1">
    <citation type="submission" date="2020-08" db="EMBL/GenBank/DDBJ databases">
        <title>Sequencing the genomes of 1000 actinobacteria strains.</title>
        <authorList>
            <person name="Klenk H.-P."/>
        </authorList>
    </citation>
    <scope>NUCLEOTIDE SEQUENCE [LARGE SCALE GENOMIC DNA]</scope>
    <source>
        <strain evidence="3 4">DSM 103125</strain>
    </source>
</reference>
<accession>A0A840W8I1</accession>
<evidence type="ECO:0000256" key="1">
    <source>
        <dbReference type="SAM" id="MobiDB-lite"/>
    </source>
</evidence>
<dbReference type="RefSeq" id="WP_184185875.1">
    <property type="nucleotide sequence ID" value="NZ_BMNF01000004.1"/>
</dbReference>
<feature type="domain" description="Anti-sigma K factor RskA C-terminal" evidence="2">
    <location>
        <begin position="186"/>
        <end position="309"/>
    </location>
</feature>
<dbReference type="Proteomes" id="UP000586947">
    <property type="component" value="Unassembled WGS sequence"/>
</dbReference>
<evidence type="ECO:0000313" key="3">
    <source>
        <dbReference type="EMBL" id="MBB5481040.1"/>
    </source>
</evidence>
<protein>
    <recommendedName>
        <fullName evidence="2">Anti-sigma K factor RskA C-terminal domain-containing protein</fullName>
    </recommendedName>
</protein>
<feature type="region of interest" description="Disordered" evidence="1">
    <location>
        <begin position="102"/>
        <end position="167"/>
    </location>
</feature>
<comment type="caution">
    <text evidence="3">The sequence shown here is derived from an EMBL/GenBank/DDBJ whole genome shotgun (WGS) entry which is preliminary data.</text>
</comment>
<feature type="compositionally biased region" description="Low complexity" evidence="1">
    <location>
        <begin position="124"/>
        <end position="136"/>
    </location>
</feature>
<proteinExistence type="predicted"/>
<dbReference type="EMBL" id="JACHDP010000001">
    <property type="protein sequence ID" value="MBB5481040.1"/>
    <property type="molecule type" value="Genomic_DNA"/>
</dbReference>
<evidence type="ECO:0000313" key="4">
    <source>
        <dbReference type="Proteomes" id="UP000586947"/>
    </source>
</evidence>
<evidence type="ECO:0000259" key="2">
    <source>
        <dbReference type="Pfam" id="PF10099"/>
    </source>
</evidence>
<name>A0A840W8I1_9ACTN</name>
<sequence length="319" mass="32388">MSTELNADGGTDGQFVDLLAARLDRFVARSRDEAVTPDETESAAPAVVGALLTELRAETTWSGPPPGLRESILARARAQPVAAELTATAPVAAEQTAAKPAAAKPAAAAPAAAKPAAPEPAAPEPTAAEPTDSAPATPGPATLEPEGLAPTPAASPDRPGRGAGWWQPGRWRSPFGRLTWALPVAVVGAAAFTALVLGVDRWLAPDPPRADVFVATGTDLAPGSTAEVSVVDTPAGSSIVIEPDGLPAAAPGSYYAAWLKGPRGSVPIGSFHERRTGIPIELWSGVEIEAYPTLTVTLQAEGAPPTPSGIVVMTASLLR</sequence>
<dbReference type="Pfam" id="PF10099">
    <property type="entry name" value="RskA_C"/>
    <property type="match status" value="1"/>
</dbReference>